<dbReference type="GeneID" id="54580590"/>
<name>A0A6A6HVA2_9PLEO</name>
<evidence type="ECO:0000313" key="2">
    <source>
        <dbReference type="Proteomes" id="UP000800094"/>
    </source>
</evidence>
<proteinExistence type="predicted"/>
<organism evidence="1 2">
    <name type="scientific">Trematosphaeria pertusa</name>
    <dbReference type="NCBI Taxonomy" id="390896"/>
    <lineage>
        <taxon>Eukaryota</taxon>
        <taxon>Fungi</taxon>
        <taxon>Dikarya</taxon>
        <taxon>Ascomycota</taxon>
        <taxon>Pezizomycotina</taxon>
        <taxon>Dothideomycetes</taxon>
        <taxon>Pleosporomycetidae</taxon>
        <taxon>Pleosporales</taxon>
        <taxon>Massarineae</taxon>
        <taxon>Trematosphaeriaceae</taxon>
        <taxon>Trematosphaeria</taxon>
    </lineage>
</organism>
<protein>
    <submittedName>
        <fullName evidence="1">Uncharacterized protein</fullName>
    </submittedName>
</protein>
<dbReference type="EMBL" id="ML987209">
    <property type="protein sequence ID" value="KAF2241957.1"/>
    <property type="molecule type" value="Genomic_DNA"/>
</dbReference>
<reference evidence="1" key="1">
    <citation type="journal article" date="2020" name="Stud. Mycol.">
        <title>101 Dothideomycetes genomes: a test case for predicting lifestyles and emergence of pathogens.</title>
        <authorList>
            <person name="Haridas S."/>
            <person name="Albert R."/>
            <person name="Binder M."/>
            <person name="Bloem J."/>
            <person name="Labutti K."/>
            <person name="Salamov A."/>
            <person name="Andreopoulos B."/>
            <person name="Baker S."/>
            <person name="Barry K."/>
            <person name="Bills G."/>
            <person name="Bluhm B."/>
            <person name="Cannon C."/>
            <person name="Castanera R."/>
            <person name="Culley D."/>
            <person name="Daum C."/>
            <person name="Ezra D."/>
            <person name="Gonzalez J."/>
            <person name="Henrissat B."/>
            <person name="Kuo A."/>
            <person name="Liang C."/>
            <person name="Lipzen A."/>
            <person name="Lutzoni F."/>
            <person name="Magnuson J."/>
            <person name="Mondo S."/>
            <person name="Nolan M."/>
            <person name="Ohm R."/>
            <person name="Pangilinan J."/>
            <person name="Park H.-J."/>
            <person name="Ramirez L."/>
            <person name="Alfaro M."/>
            <person name="Sun H."/>
            <person name="Tritt A."/>
            <person name="Yoshinaga Y."/>
            <person name="Zwiers L.-H."/>
            <person name="Turgeon B."/>
            <person name="Goodwin S."/>
            <person name="Spatafora J."/>
            <person name="Crous P."/>
            <person name="Grigoriev I."/>
        </authorList>
    </citation>
    <scope>NUCLEOTIDE SEQUENCE</scope>
    <source>
        <strain evidence="1">CBS 122368</strain>
    </source>
</reference>
<accession>A0A6A6HVA2</accession>
<dbReference type="AlphaFoldDB" id="A0A6A6HVA2"/>
<gene>
    <name evidence="1" type="ORF">BU26DRAFT_510900</name>
</gene>
<keyword evidence="2" id="KW-1185">Reference proteome</keyword>
<dbReference type="RefSeq" id="XP_033676961.1">
    <property type="nucleotide sequence ID" value="XM_033827260.1"/>
</dbReference>
<evidence type="ECO:0000313" key="1">
    <source>
        <dbReference type="EMBL" id="KAF2241957.1"/>
    </source>
</evidence>
<sequence>MATSSAPSEPLSVAVVRCTELMEEYEQHLLPDRKEWIPNTPQFIFGDTGHEMGICLMGQMFPLRGNEEGCEFDFHSGKRKDMLKELAEFGTQSKVILFLQNHLIVFKFVACSAKDDYEKGESLEIPNLFKHVAVSAGYVILNDEEQPSSQ</sequence>
<dbReference type="Proteomes" id="UP000800094">
    <property type="component" value="Unassembled WGS sequence"/>
</dbReference>